<feature type="coiled-coil region" evidence="1">
    <location>
        <begin position="39"/>
        <end position="95"/>
    </location>
</feature>
<evidence type="ECO:0000313" key="2">
    <source>
        <dbReference type="EMBL" id="MBP2293471.1"/>
    </source>
</evidence>
<reference evidence="2 3" key="1">
    <citation type="submission" date="2021-03" db="EMBL/GenBank/DDBJ databases">
        <title>Genomic Encyclopedia of Type Strains, Phase III (KMG-III): the genomes of soil and plant-associated and newly described type strains.</title>
        <authorList>
            <person name="Whitman W."/>
        </authorList>
    </citation>
    <scope>NUCLEOTIDE SEQUENCE [LARGE SCALE GENOMIC DNA]</scope>
    <source>
        <strain evidence="2 3">IMMIB AFH-6</strain>
    </source>
</reference>
<keyword evidence="3" id="KW-1185">Reference proteome</keyword>
<evidence type="ECO:0000256" key="1">
    <source>
        <dbReference type="SAM" id="Coils"/>
    </source>
</evidence>
<proteinExistence type="predicted"/>
<evidence type="ECO:0000313" key="3">
    <source>
        <dbReference type="Proteomes" id="UP000781958"/>
    </source>
</evidence>
<comment type="caution">
    <text evidence="2">The sequence shown here is derived from an EMBL/GenBank/DDBJ whole genome shotgun (WGS) entry which is preliminary data.</text>
</comment>
<dbReference type="Proteomes" id="UP000781958">
    <property type="component" value="Unassembled WGS sequence"/>
</dbReference>
<accession>A0ABS4SLP1</accession>
<name>A0ABS4SLP1_9PROT</name>
<dbReference type="EMBL" id="JAGINP010000011">
    <property type="protein sequence ID" value="MBP2293471.1"/>
    <property type="molecule type" value="Genomic_DNA"/>
</dbReference>
<organism evidence="2 3">
    <name type="scientific">Azospirillum rugosum</name>
    <dbReference type="NCBI Taxonomy" id="416170"/>
    <lineage>
        <taxon>Bacteria</taxon>
        <taxon>Pseudomonadati</taxon>
        <taxon>Pseudomonadota</taxon>
        <taxon>Alphaproteobacteria</taxon>
        <taxon>Rhodospirillales</taxon>
        <taxon>Azospirillaceae</taxon>
        <taxon>Azospirillum</taxon>
    </lineage>
</organism>
<gene>
    <name evidence="2" type="ORF">J2851_003254</name>
</gene>
<sequence>MSCRQRQAHDTLCRDLLFHATDRLDRLRSLVERRTQPDREDMERTLDALRGLLNRVTGRIEAAHLATDDAWPFARAMADQAIEELVASLDAAEARLKRAAA</sequence>
<dbReference type="RefSeq" id="WP_209767403.1">
    <property type="nucleotide sequence ID" value="NZ_JAGINP010000011.1"/>
</dbReference>
<keyword evidence="1" id="KW-0175">Coiled coil</keyword>
<protein>
    <submittedName>
        <fullName evidence="2">Uncharacterized protein</fullName>
    </submittedName>
</protein>